<gene>
    <name evidence="1" type="ORF">Plo01_42980</name>
</gene>
<evidence type="ECO:0000313" key="1">
    <source>
        <dbReference type="EMBL" id="GIH77869.1"/>
    </source>
</evidence>
<dbReference type="Proteomes" id="UP000616724">
    <property type="component" value="Unassembled WGS sequence"/>
</dbReference>
<dbReference type="AlphaFoldDB" id="A0A8J3W5V4"/>
<reference evidence="1 2" key="1">
    <citation type="submission" date="2021-01" db="EMBL/GenBank/DDBJ databases">
        <title>Whole genome shotgun sequence of Planobispora longispora NBRC 13918.</title>
        <authorList>
            <person name="Komaki H."/>
            <person name="Tamura T."/>
        </authorList>
    </citation>
    <scope>NUCLEOTIDE SEQUENCE [LARGE SCALE GENOMIC DNA]</scope>
    <source>
        <strain evidence="1 2">NBRC 13918</strain>
    </source>
</reference>
<proteinExistence type="predicted"/>
<evidence type="ECO:0000313" key="2">
    <source>
        <dbReference type="Proteomes" id="UP000616724"/>
    </source>
</evidence>
<accession>A0A8J3W5V4</accession>
<name>A0A8J3W5V4_9ACTN</name>
<comment type="caution">
    <text evidence="1">The sequence shown here is derived from an EMBL/GenBank/DDBJ whole genome shotgun (WGS) entry which is preliminary data.</text>
</comment>
<sequence length="70" mass="7818">MLLSGIGVLRRSDMRRRKLHYMIYEVHKSRQAFTKVNICAWAVLAATGRRAAARPAAARTRGRPPQAGCP</sequence>
<protein>
    <submittedName>
        <fullName evidence="1">Uncharacterized protein</fullName>
    </submittedName>
</protein>
<organism evidence="1 2">
    <name type="scientific">Planobispora longispora</name>
    <dbReference type="NCBI Taxonomy" id="28887"/>
    <lineage>
        <taxon>Bacteria</taxon>
        <taxon>Bacillati</taxon>
        <taxon>Actinomycetota</taxon>
        <taxon>Actinomycetes</taxon>
        <taxon>Streptosporangiales</taxon>
        <taxon>Streptosporangiaceae</taxon>
        <taxon>Planobispora</taxon>
    </lineage>
</organism>
<dbReference type="EMBL" id="BOOH01000036">
    <property type="protein sequence ID" value="GIH77869.1"/>
    <property type="molecule type" value="Genomic_DNA"/>
</dbReference>
<keyword evidence="2" id="KW-1185">Reference proteome</keyword>